<keyword evidence="3" id="KW-1185">Reference proteome</keyword>
<comment type="caution">
    <text evidence="2">The sequence shown here is derived from an EMBL/GenBank/DDBJ whole genome shotgun (WGS) entry which is preliminary data.</text>
</comment>
<evidence type="ECO:0000256" key="1">
    <source>
        <dbReference type="SAM" id="SignalP"/>
    </source>
</evidence>
<gene>
    <name evidence="2" type="ORF">Acr_11g0016280</name>
</gene>
<dbReference type="OrthoDB" id="1680014at2759"/>
<dbReference type="InterPro" id="IPR053256">
    <property type="entry name" value="Kelch_repeat-containing"/>
</dbReference>
<dbReference type="EMBL" id="BJWL01000011">
    <property type="protein sequence ID" value="GFY97322.1"/>
    <property type="molecule type" value="Genomic_DNA"/>
</dbReference>
<protein>
    <submittedName>
        <fullName evidence="2">Galactose oxidase/kelch repeat superfamily protein</fullName>
    </submittedName>
</protein>
<sequence>MCQWFTFSMLGCLVLKWSVVGKLPYRVKTTLVGFWNGWLYFTSGQRDRGPDDPAPKKVLGEMWRTKLNL</sequence>
<evidence type="ECO:0000313" key="3">
    <source>
        <dbReference type="Proteomes" id="UP000585474"/>
    </source>
</evidence>
<dbReference type="PANTHER" id="PTHR46773:SF5">
    <property type="entry name" value="OS04G0487100 PROTEIN"/>
    <property type="match status" value="1"/>
</dbReference>
<dbReference type="PANTHER" id="PTHR46773">
    <property type="match status" value="1"/>
</dbReference>
<evidence type="ECO:0000313" key="2">
    <source>
        <dbReference type="EMBL" id="GFY97322.1"/>
    </source>
</evidence>
<feature type="signal peptide" evidence="1">
    <location>
        <begin position="1"/>
        <end position="21"/>
    </location>
</feature>
<proteinExistence type="predicted"/>
<dbReference type="Proteomes" id="UP000585474">
    <property type="component" value="Unassembled WGS sequence"/>
</dbReference>
<keyword evidence="1" id="KW-0732">Signal</keyword>
<feature type="chain" id="PRO_5029777864" evidence="1">
    <location>
        <begin position="22"/>
        <end position="69"/>
    </location>
</feature>
<accession>A0A7J0FF45</accession>
<dbReference type="AlphaFoldDB" id="A0A7J0FF45"/>
<name>A0A7J0FF45_9ERIC</name>
<reference evidence="2 3" key="1">
    <citation type="submission" date="2019-07" db="EMBL/GenBank/DDBJ databases">
        <title>De Novo Assembly of kiwifruit Actinidia rufa.</title>
        <authorList>
            <person name="Sugita-Konishi S."/>
            <person name="Sato K."/>
            <person name="Mori E."/>
            <person name="Abe Y."/>
            <person name="Kisaki G."/>
            <person name="Hamano K."/>
            <person name="Suezawa K."/>
            <person name="Otani M."/>
            <person name="Fukuda T."/>
            <person name="Manabe T."/>
            <person name="Gomi K."/>
            <person name="Tabuchi M."/>
            <person name="Akimitsu K."/>
            <person name="Kataoka I."/>
        </authorList>
    </citation>
    <scope>NUCLEOTIDE SEQUENCE [LARGE SCALE GENOMIC DNA]</scope>
    <source>
        <strain evidence="3">cv. Fuchu</strain>
    </source>
</reference>
<organism evidence="2 3">
    <name type="scientific">Actinidia rufa</name>
    <dbReference type="NCBI Taxonomy" id="165716"/>
    <lineage>
        <taxon>Eukaryota</taxon>
        <taxon>Viridiplantae</taxon>
        <taxon>Streptophyta</taxon>
        <taxon>Embryophyta</taxon>
        <taxon>Tracheophyta</taxon>
        <taxon>Spermatophyta</taxon>
        <taxon>Magnoliopsida</taxon>
        <taxon>eudicotyledons</taxon>
        <taxon>Gunneridae</taxon>
        <taxon>Pentapetalae</taxon>
        <taxon>asterids</taxon>
        <taxon>Ericales</taxon>
        <taxon>Actinidiaceae</taxon>
        <taxon>Actinidia</taxon>
    </lineage>
</organism>